<dbReference type="Pfam" id="PF20196">
    <property type="entry name" value="DUF6559"/>
    <property type="match status" value="1"/>
</dbReference>
<organism evidence="1 2">
    <name type="scientific">Photobacterium angustum</name>
    <dbReference type="NCBI Taxonomy" id="661"/>
    <lineage>
        <taxon>Bacteria</taxon>
        <taxon>Pseudomonadati</taxon>
        <taxon>Pseudomonadota</taxon>
        <taxon>Gammaproteobacteria</taxon>
        <taxon>Vibrionales</taxon>
        <taxon>Vibrionaceae</taxon>
        <taxon>Photobacterium</taxon>
    </lineage>
</organism>
<protein>
    <submittedName>
        <fullName evidence="1">Uncharacterized protein</fullName>
    </submittedName>
</protein>
<dbReference type="RefSeq" id="WP_105062131.1">
    <property type="nucleotide sequence ID" value="NZ_MSCJ01000003.1"/>
</dbReference>
<dbReference type="AlphaFoldDB" id="A0A2S7VJH3"/>
<comment type="caution">
    <text evidence="1">The sequence shown here is derived from an EMBL/GenBank/DDBJ whole genome shotgun (WGS) entry which is preliminary data.</text>
</comment>
<proteinExistence type="predicted"/>
<gene>
    <name evidence="1" type="ORF">BTO08_18935</name>
</gene>
<dbReference type="Proteomes" id="UP000238730">
    <property type="component" value="Unassembled WGS sequence"/>
</dbReference>
<dbReference type="OrthoDB" id="5828995at2"/>
<sequence length="119" mass="13839">MFRYIQRRRIKKVIKILSPILLKGYGSRDYFTIGQVEANIKSLCKRQQQIAFALFADPNALDLTNNTELNQIRMDISYDFFLADEYNARDVLNLLGKGGWKGGRMDDDMSNRMGMTSRY</sequence>
<evidence type="ECO:0000313" key="2">
    <source>
        <dbReference type="Proteomes" id="UP000238730"/>
    </source>
</evidence>
<dbReference type="EMBL" id="MSCJ01000003">
    <property type="protein sequence ID" value="PQJ62317.1"/>
    <property type="molecule type" value="Genomic_DNA"/>
</dbReference>
<name>A0A2S7VJH3_PHOAN</name>
<accession>A0A2S7VJH3</accession>
<dbReference type="InterPro" id="IPR046689">
    <property type="entry name" value="DUF6559"/>
</dbReference>
<evidence type="ECO:0000313" key="1">
    <source>
        <dbReference type="EMBL" id="PQJ62317.1"/>
    </source>
</evidence>
<reference evidence="1 2" key="1">
    <citation type="submission" date="2016-12" db="EMBL/GenBank/DDBJ databases">
        <title>Diversity of luminous bacteria.</title>
        <authorList>
            <person name="Yoshizawa S."/>
            <person name="Kogure K."/>
        </authorList>
    </citation>
    <scope>NUCLEOTIDE SEQUENCE [LARGE SCALE GENOMIC DNA]</scope>
    <source>
        <strain evidence="1 2">LC1-200</strain>
    </source>
</reference>